<evidence type="ECO:0000313" key="2">
    <source>
        <dbReference type="Proteomes" id="UP000747542"/>
    </source>
</evidence>
<keyword evidence="2" id="KW-1185">Reference proteome</keyword>
<dbReference type="Proteomes" id="UP000747542">
    <property type="component" value="Unassembled WGS sequence"/>
</dbReference>
<protein>
    <submittedName>
        <fullName evidence="1">Uncharacterized protein</fullName>
    </submittedName>
</protein>
<name>A0A8J5JW37_HOMAM</name>
<comment type="caution">
    <text evidence="1">The sequence shown here is derived from an EMBL/GenBank/DDBJ whole genome shotgun (WGS) entry which is preliminary data.</text>
</comment>
<reference evidence="1" key="1">
    <citation type="journal article" date="2021" name="Sci. Adv.">
        <title>The American lobster genome reveals insights on longevity, neural, and immune adaptations.</title>
        <authorList>
            <person name="Polinski J.M."/>
            <person name="Zimin A.V."/>
            <person name="Clark K.F."/>
            <person name="Kohn A.B."/>
            <person name="Sadowski N."/>
            <person name="Timp W."/>
            <person name="Ptitsyn A."/>
            <person name="Khanna P."/>
            <person name="Romanova D.Y."/>
            <person name="Williams P."/>
            <person name="Greenwood S.J."/>
            <person name="Moroz L.L."/>
            <person name="Walt D.R."/>
            <person name="Bodnar A.G."/>
        </authorList>
    </citation>
    <scope>NUCLEOTIDE SEQUENCE</scope>
    <source>
        <strain evidence="1">GMGI-L3</strain>
    </source>
</reference>
<gene>
    <name evidence="1" type="ORF">Hamer_G031874</name>
</gene>
<proteinExistence type="predicted"/>
<sequence>MLCRRLSMLFRSVREGHGILGMLCGRVREGLGMLFRRVRDGLELNLDELEKDLGWTWYVVWERAWLCGTIGLVVTCRLVVTCGVVVVQEKDSLRCRGKDSLTHCEVYGCRSVK</sequence>
<accession>A0A8J5JW37</accession>
<dbReference type="AlphaFoldDB" id="A0A8J5JW37"/>
<organism evidence="1 2">
    <name type="scientific">Homarus americanus</name>
    <name type="common">American lobster</name>
    <dbReference type="NCBI Taxonomy" id="6706"/>
    <lineage>
        <taxon>Eukaryota</taxon>
        <taxon>Metazoa</taxon>
        <taxon>Ecdysozoa</taxon>
        <taxon>Arthropoda</taxon>
        <taxon>Crustacea</taxon>
        <taxon>Multicrustacea</taxon>
        <taxon>Malacostraca</taxon>
        <taxon>Eumalacostraca</taxon>
        <taxon>Eucarida</taxon>
        <taxon>Decapoda</taxon>
        <taxon>Pleocyemata</taxon>
        <taxon>Astacidea</taxon>
        <taxon>Nephropoidea</taxon>
        <taxon>Nephropidae</taxon>
        <taxon>Homarus</taxon>
    </lineage>
</organism>
<evidence type="ECO:0000313" key="1">
    <source>
        <dbReference type="EMBL" id="KAG7165285.1"/>
    </source>
</evidence>
<dbReference type="EMBL" id="JAHLQT010024363">
    <property type="protein sequence ID" value="KAG7165285.1"/>
    <property type="molecule type" value="Genomic_DNA"/>
</dbReference>